<feature type="region of interest" description="Disordered" evidence="1">
    <location>
        <begin position="75"/>
        <end position="110"/>
    </location>
</feature>
<evidence type="ECO:0000256" key="1">
    <source>
        <dbReference type="SAM" id="MobiDB-lite"/>
    </source>
</evidence>
<proteinExistence type="predicted"/>
<sequence length="110" mass="12082">MPGEERGGPAKELEEVVVREENPPKTVKIGSTLAPKQRLCYKKCSGTTMMLFSLRKVFGSIQEENSISVSSLKDRGLGKVDKPQQIPKVSSLKDRGPGKETNRGTNCSEF</sequence>
<feature type="compositionally biased region" description="Basic and acidic residues" evidence="1">
    <location>
        <begin position="91"/>
        <end position="102"/>
    </location>
</feature>
<keyword evidence="3" id="KW-1185">Reference proteome</keyword>
<reference evidence="2" key="1">
    <citation type="journal article" date="2022" name="Plant J.">
        <title>Strategies of tolerance reflected in two North American maple genomes.</title>
        <authorList>
            <person name="McEvoy S.L."/>
            <person name="Sezen U.U."/>
            <person name="Trouern-Trend A."/>
            <person name="McMahon S.M."/>
            <person name="Schaberg P.G."/>
            <person name="Yang J."/>
            <person name="Wegrzyn J.L."/>
            <person name="Swenson N.G."/>
        </authorList>
    </citation>
    <scope>NUCLEOTIDE SEQUENCE</scope>
    <source>
        <strain evidence="2">NS2018</strain>
    </source>
</reference>
<evidence type="ECO:0000313" key="3">
    <source>
        <dbReference type="Proteomes" id="UP001168877"/>
    </source>
</evidence>
<dbReference type="EMBL" id="JAUESC010000386">
    <property type="protein sequence ID" value="KAK0576787.1"/>
    <property type="molecule type" value="Genomic_DNA"/>
</dbReference>
<reference evidence="2" key="2">
    <citation type="submission" date="2023-06" db="EMBL/GenBank/DDBJ databases">
        <authorList>
            <person name="Swenson N.G."/>
            <person name="Wegrzyn J.L."/>
            <person name="Mcevoy S.L."/>
        </authorList>
    </citation>
    <scope>NUCLEOTIDE SEQUENCE</scope>
    <source>
        <strain evidence="2">NS2018</strain>
        <tissue evidence="2">Leaf</tissue>
    </source>
</reference>
<protein>
    <submittedName>
        <fullName evidence="2">Uncharacterized protein</fullName>
    </submittedName>
</protein>
<dbReference type="Proteomes" id="UP001168877">
    <property type="component" value="Unassembled WGS sequence"/>
</dbReference>
<dbReference type="AlphaFoldDB" id="A0AA39RN33"/>
<gene>
    <name evidence="2" type="ORF">LWI29_023256</name>
</gene>
<comment type="caution">
    <text evidence="2">The sequence shown here is derived from an EMBL/GenBank/DDBJ whole genome shotgun (WGS) entry which is preliminary data.</text>
</comment>
<organism evidence="2 3">
    <name type="scientific">Acer saccharum</name>
    <name type="common">Sugar maple</name>
    <dbReference type="NCBI Taxonomy" id="4024"/>
    <lineage>
        <taxon>Eukaryota</taxon>
        <taxon>Viridiplantae</taxon>
        <taxon>Streptophyta</taxon>
        <taxon>Embryophyta</taxon>
        <taxon>Tracheophyta</taxon>
        <taxon>Spermatophyta</taxon>
        <taxon>Magnoliopsida</taxon>
        <taxon>eudicotyledons</taxon>
        <taxon>Gunneridae</taxon>
        <taxon>Pentapetalae</taxon>
        <taxon>rosids</taxon>
        <taxon>malvids</taxon>
        <taxon>Sapindales</taxon>
        <taxon>Sapindaceae</taxon>
        <taxon>Hippocastanoideae</taxon>
        <taxon>Acereae</taxon>
        <taxon>Acer</taxon>
    </lineage>
</organism>
<accession>A0AA39RN33</accession>
<evidence type="ECO:0000313" key="2">
    <source>
        <dbReference type="EMBL" id="KAK0576787.1"/>
    </source>
</evidence>
<name>A0AA39RN33_ACESA</name>